<dbReference type="GO" id="GO:0005886">
    <property type="term" value="C:plasma membrane"/>
    <property type="evidence" value="ECO:0007669"/>
    <property type="project" value="UniProtKB-SubCell"/>
</dbReference>
<evidence type="ECO:0000256" key="3">
    <source>
        <dbReference type="ARBA" id="ARBA00022692"/>
    </source>
</evidence>
<evidence type="ECO:0000256" key="5">
    <source>
        <dbReference type="ARBA" id="ARBA00023136"/>
    </source>
</evidence>
<keyword evidence="4 6" id="KW-1133">Transmembrane helix</keyword>
<feature type="transmembrane region" description="Helical" evidence="6">
    <location>
        <begin position="638"/>
        <end position="657"/>
    </location>
</feature>
<comment type="subcellular location">
    <subcellularLocation>
        <location evidence="1">Cell membrane</location>
        <topology evidence="1">Multi-pass membrane protein</topology>
    </subcellularLocation>
</comment>
<feature type="transmembrane region" description="Helical" evidence="6">
    <location>
        <begin position="522"/>
        <end position="542"/>
    </location>
</feature>
<feature type="transmembrane region" description="Helical" evidence="6">
    <location>
        <begin position="366"/>
        <end position="385"/>
    </location>
</feature>
<feature type="transmembrane region" description="Helical" evidence="6">
    <location>
        <begin position="20"/>
        <end position="38"/>
    </location>
</feature>
<feature type="transmembrane region" description="Helical" evidence="6">
    <location>
        <begin position="590"/>
        <end position="611"/>
    </location>
</feature>
<dbReference type="SUPFAM" id="SSF82866">
    <property type="entry name" value="Multidrug efflux transporter AcrB transmembrane domain"/>
    <property type="match status" value="2"/>
</dbReference>
<feature type="domain" description="SSD" evidence="7">
    <location>
        <begin position="215"/>
        <end position="328"/>
    </location>
</feature>
<dbReference type="PANTHER" id="PTHR33406">
    <property type="entry name" value="MEMBRANE PROTEIN MJ1562-RELATED"/>
    <property type="match status" value="1"/>
</dbReference>
<evidence type="ECO:0000256" key="1">
    <source>
        <dbReference type="ARBA" id="ARBA00004651"/>
    </source>
</evidence>
<evidence type="ECO:0000256" key="2">
    <source>
        <dbReference type="ARBA" id="ARBA00022475"/>
    </source>
</evidence>
<dbReference type="PANTHER" id="PTHR33406:SF13">
    <property type="entry name" value="MEMBRANE PROTEIN YDFJ"/>
    <property type="match status" value="1"/>
</dbReference>
<accession>A0A9X3RAG7</accession>
<organism evidence="8 9">
    <name type="scientific">Psychrobacillus psychrodurans</name>
    <dbReference type="NCBI Taxonomy" id="126157"/>
    <lineage>
        <taxon>Bacteria</taxon>
        <taxon>Bacillati</taxon>
        <taxon>Bacillota</taxon>
        <taxon>Bacilli</taxon>
        <taxon>Bacillales</taxon>
        <taxon>Bacillaceae</taxon>
        <taxon>Psychrobacillus</taxon>
    </lineage>
</organism>
<reference evidence="8" key="1">
    <citation type="submission" date="2022-05" db="EMBL/GenBank/DDBJ databases">
        <authorList>
            <person name="Colautti A."/>
            <person name="Iacumin L."/>
        </authorList>
    </citation>
    <scope>NUCLEOTIDE SEQUENCE</scope>
    <source>
        <strain evidence="8">DSM 30747</strain>
    </source>
</reference>
<dbReference type="Proteomes" id="UP001152172">
    <property type="component" value="Unassembled WGS sequence"/>
</dbReference>
<evidence type="ECO:0000313" key="8">
    <source>
        <dbReference type="EMBL" id="MCZ8534031.1"/>
    </source>
</evidence>
<dbReference type="InterPro" id="IPR004869">
    <property type="entry name" value="MMPL_dom"/>
</dbReference>
<keyword evidence="2" id="KW-1003">Cell membrane</keyword>
<dbReference type="AlphaFoldDB" id="A0A9X3RAG7"/>
<dbReference type="EMBL" id="JAMKBI010000008">
    <property type="protein sequence ID" value="MCZ8534031.1"/>
    <property type="molecule type" value="Genomic_DNA"/>
</dbReference>
<evidence type="ECO:0000256" key="6">
    <source>
        <dbReference type="SAM" id="Phobius"/>
    </source>
</evidence>
<dbReference type="PROSITE" id="PS50156">
    <property type="entry name" value="SSD"/>
    <property type="match status" value="2"/>
</dbReference>
<gene>
    <name evidence="8" type="ORF">M9R61_11985</name>
</gene>
<keyword evidence="5 6" id="KW-0472">Membrane</keyword>
<feature type="transmembrane region" description="Helical" evidence="6">
    <location>
        <begin position="677"/>
        <end position="698"/>
    </location>
</feature>
<dbReference type="Pfam" id="PF03176">
    <property type="entry name" value="MMPL"/>
    <property type="match status" value="2"/>
</dbReference>
<protein>
    <submittedName>
        <fullName evidence="8">MMPL family transporter</fullName>
    </submittedName>
</protein>
<evidence type="ECO:0000256" key="4">
    <source>
        <dbReference type="ARBA" id="ARBA00022989"/>
    </source>
</evidence>
<feature type="transmembrane region" description="Helical" evidence="6">
    <location>
        <begin position="179"/>
        <end position="198"/>
    </location>
</feature>
<evidence type="ECO:0000313" key="9">
    <source>
        <dbReference type="Proteomes" id="UP001152172"/>
    </source>
</evidence>
<comment type="caution">
    <text evidence="8">The sequence shown here is derived from an EMBL/GenBank/DDBJ whole genome shotgun (WGS) entry which is preliminary data.</text>
</comment>
<dbReference type="RefSeq" id="WP_269922280.1">
    <property type="nucleotide sequence ID" value="NZ_JAMKBI010000008.1"/>
</dbReference>
<feature type="transmembrane region" description="Helical" evidence="6">
    <location>
        <begin position="549"/>
        <end position="570"/>
    </location>
</feature>
<dbReference type="InterPro" id="IPR000731">
    <property type="entry name" value="SSD"/>
</dbReference>
<evidence type="ECO:0000259" key="7">
    <source>
        <dbReference type="PROSITE" id="PS50156"/>
    </source>
</evidence>
<feature type="transmembrane region" description="Helical" evidence="6">
    <location>
        <begin position="229"/>
        <end position="248"/>
    </location>
</feature>
<keyword evidence="9" id="KW-1185">Reference proteome</keyword>
<keyword evidence="3 6" id="KW-0812">Transmembrane</keyword>
<sequence length="730" mass="78361">MAKYLYKLGKWAANNNKKVIGSTLAILIVIAIFALNLGPNFSEEMTIPGTESEKALQLMKKEFPSNTGGQVQLVLKAPENKTLDSEEVNKVITDTLIAIKDKDKHVVSVVTPVELGNLSKDKKIGYAVVAYDVAADKVSEKSKDNIIENIKETRDAGIQTELAGDIVFSELEIGGITEAIGVVVAYVILAITFVSFLAAGMPILMAVIGLAIGLLLIVIGTNYLDITSVSITLAAMLGLAVGIDYALFIMTRFRQQRKEGYSVSESVAIATGTAGSAVVFAGITVIIALLGLSVAQIPFLTMMGLSAALCVLLAILIAVIVVPAFLGMMGQKVGPDRKNTFLSKIKSDKKQTTSDRWGNFVAKHPWKVAIVGIVVLAIIATPMLHMELGLPDNGSKNEQTTERKAYDLLTEAYGPGHHATLLVVAKTSSKTTNLQLALNDTIEELSGLSNVKSVSPAIPGHSGELYLISITPETGANDSATKDLVNDIRKRSDFLEKSDHITLIVTGSTAVNIDISQKLSDALPVFALLIIGFSFVLLVLVFRSILVPLKAVLGFILSLGATLGFTVFIVQDGNLIDLFGFPIADPVLSFLPVIVIGILFGLAMDYEVFLVSRMREVFTHTGNAREAVLAGMRDSGGVVTAAGLIMISVFTGFMLAPDPMIKSMGLALTFGVLFDAFVVRMAIVPAVMIIMGNSAWYLPKWLDKILPNLDIEGEAFMKEVEKSKKKYFDD</sequence>
<name>A0A9X3RAG7_9BACI</name>
<feature type="domain" description="SSD" evidence="7">
    <location>
        <begin position="521"/>
        <end position="689"/>
    </location>
</feature>
<dbReference type="InterPro" id="IPR050545">
    <property type="entry name" value="Mycobact_MmpL"/>
</dbReference>
<feature type="transmembrane region" description="Helical" evidence="6">
    <location>
        <begin position="203"/>
        <end position="223"/>
    </location>
</feature>
<feature type="transmembrane region" description="Helical" evidence="6">
    <location>
        <begin position="304"/>
        <end position="328"/>
    </location>
</feature>
<proteinExistence type="predicted"/>
<feature type="transmembrane region" description="Helical" evidence="6">
    <location>
        <begin position="269"/>
        <end position="292"/>
    </location>
</feature>
<dbReference type="Gene3D" id="1.20.1640.10">
    <property type="entry name" value="Multidrug efflux transporter AcrB transmembrane domain"/>
    <property type="match status" value="2"/>
</dbReference>